<accession>A0A8J4TMK9</accession>
<feature type="signal peptide" evidence="1">
    <location>
        <begin position="1"/>
        <end position="17"/>
    </location>
</feature>
<dbReference type="SUPFAM" id="SSF47862">
    <property type="entry name" value="Saposin"/>
    <property type="match status" value="1"/>
</dbReference>
<proteinExistence type="predicted"/>
<name>A0A8J4TMK9_9TREM</name>
<sequence>MLAPFILFSILVVGSLGQKYGDTSTFVCYACEHVMGIVKSHLTSDDARQSVEEDLVKLCALIPAPEIVTGVSNEHVQGIS</sequence>
<evidence type="ECO:0008006" key="4">
    <source>
        <dbReference type="Google" id="ProtNLM"/>
    </source>
</evidence>
<evidence type="ECO:0000313" key="3">
    <source>
        <dbReference type="Proteomes" id="UP000748531"/>
    </source>
</evidence>
<dbReference type="InterPro" id="IPR011001">
    <property type="entry name" value="Saposin-like"/>
</dbReference>
<dbReference type="AlphaFoldDB" id="A0A8J4TMK9"/>
<evidence type="ECO:0000313" key="2">
    <source>
        <dbReference type="EMBL" id="KAF5402404.1"/>
    </source>
</evidence>
<keyword evidence="1" id="KW-0732">Signal</keyword>
<feature type="chain" id="PRO_5035165449" description="Saposin B-type domain-containing protein" evidence="1">
    <location>
        <begin position="18"/>
        <end position="80"/>
    </location>
</feature>
<evidence type="ECO:0000256" key="1">
    <source>
        <dbReference type="SAM" id="SignalP"/>
    </source>
</evidence>
<dbReference type="Proteomes" id="UP000748531">
    <property type="component" value="Unassembled WGS sequence"/>
</dbReference>
<reference evidence="2" key="1">
    <citation type="submission" date="2019-05" db="EMBL/GenBank/DDBJ databases">
        <title>Annotation for the trematode Paragonimus heterotremus.</title>
        <authorList>
            <person name="Choi Y.-J."/>
        </authorList>
    </citation>
    <scope>NUCLEOTIDE SEQUENCE</scope>
    <source>
        <strain evidence="2">LC</strain>
    </source>
</reference>
<gene>
    <name evidence="2" type="ORF">PHET_03825</name>
</gene>
<organism evidence="2 3">
    <name type="scientific">Paragonimus heterotremus</name>
    <dbReference type="NCBI Taxonomy" id="100268"/>
    <lineage>
        <taxon>Eukaryota</taxon>
        <taxon>Metazoa</taxon>
        <taxon>Spiralia</taxon>
        <taxon>Lophotrochozoa</taxon>
        <taxon>Platyhelminthes</taxon>
        <taxon>Trematoda</taxon>
        <taxon>Digenea</taxon>
        <taxon>Plagiorchiida</taxon>
        <taxon>Troglotremata</taxon>
        <taxon>Troglotrematidae</taxon>
        <taxon>Paragonimus</taxon>
    </lineage>
</organism>
<keyword evidence="3" id="KW-1185">Reference proteome</keyword>
<protein>
    <recommendedName>
        <fullName evidence="4">Saposin B-type domain-containing protein</fullName>
    </recommendedName>
</protein>
<comment type="caution">
    <text evidence="2">The sequence shown here is derived from an EMBL/GenBank/DDBJ whole genome shotgun (WGS) entry which is preliminary data.</text>
</comment>
<dbReference type="EMBL" id="LUCH01001834">
    <property type="protein sequence ID" value="KAF5402404.1"/>
    <property type="molecule type" value="Genomic_DNA"/>
</dbReference>